<accession>A0A369KVD9</accession>
<protein>
    <recommendedName>
        <fullName evidence="3">dTDP-4-dehydrorhamnose 3,5-epimerase</fullName>
    </recommendedName>
</protein>
<dbReference type="Proteomes" id="UP000253934">
    <property type="component" value="Unassembled WGS sequence"/>
</dbReference>
<evidence type="ECO:0000313" key="2">
    <source>
        <dbReference type="Proteomes" id="UP000253934"/>
    </source>
</evidence>
<dbReference type="AlphaFoldDB" id="A0A369KVD9"/>
<proteinExistence type="predicted"/>
<dbReference type="EMBL" id="QOVW01000050">
    <property type="protein sequence ID" value="RDB36675.1"/>
    <property type="molecule type" value="Genomic_DNA"/>
</dbReference>
<evidence type="ECO:0008006" key="3">
    <source>
        <dbReference type="Google" id="ProtNLM"/>
    </source>
</evidence>
<keyword evidence="2" id="KW-1185">Reference proteome</keyword>
<dbReference type="SUPFAM" id="SSF51182">
    <property type="entry name" value="RmlC-like cupins"/>
    <property type="match status" value="1"/>
</dbReference>
<dbReference type="InterPro" id="IPR014710">
    <property type="entry name" value="RmlC-like_jellyroll"/>
</dbReference>
<comment type="caution">
    <text evidence="1">The sequence shown here is derived from an EMBL/GenBank/DDBJ whole genome shotgun (WGS) entry which is preliminary data.</text>
</comment>
<reference evidence="1" key="1">
    <citation type="submission" date="2018-04" db="EMBL/GenBank/DDBJ databases">
        <title>Draft genome sequence of the Candidatus Spirobacillus cienkowskii, a pathogen of freshwater Daphnia species, reconstructed from hemolymph metagenomic reads.</title>
        <authorList>
            <person name="Bresciani L."/>
            <person name="Lemos L.N."/>
            <person name="Wale N."/>
            <person name="Lin J.Y."/>
            <person name="Fernandes G.R."/>
            <person name="Duffy M.A."/>
            <person name="Rodrigues J.M."/>
        </authorList>
    </citation>
    <scope>NUCLEOTIDE SEQUENCE [LARGE SCALE GENOMIC DNA]</scope>
    <source>
        <strain evidence="1">Binning01</strain>
    </source>
</reference>
<dbReference type="Gene3D" id="2.60.120.10">
    <property type="entry name" value="Jelly Rolls"/>
    <property type="match status" value="1"/>
</dbReference>
<name>A0A369KVD9_9BACT</name>
<gene>
    <name evidence="1" type="ORF">DCC88_03875</name>
</gene>
<dbReference type="InterPro" id="IPR011051">
    <property type="entry name" value="RmlC_Cupin_sf"/>
</dbReference>
<organism evidence="1 2">
    <name type="scientific">Spirobacillus cienkowskii</name>
    <dbReference type="NCBI Taxonomy" id="495820"/>
    <lineage>
        <taxon>Bacteria</taxon>
        <taxon>Pseudomonadati</taxon>
        <taxon>Bdellovibrionota</taxon>
        <taxon>Oligoflexia</taxon>
        <taxon>Silvanigrellales</taxon>
        <taxon>Spirobacillus</taxon>
    </lineage>
</organism>
<sequence>MSNDFVRKTYFFEMEPDCKIFKFPIDGLEISANNLIFSEVKDITGLVVNKLLSSEGSLISDYVTNENNSSYNNYEIHIGQDDRLTFFGGASSKFIVGYFIDCRENSNTLGSKVVLHFHPTLIRKLIIPRGVAHSFDNLEKIIIRNEPIWYSDFYNHEWDIKNDLVSFLRDEKNIPKVKTNKYILPEEGHVSFSKMQQEILRNVMEYSFRYKNNNEHYYNEFDYDKNKYNDIREIINKDTGILNLKFSKNNYVLTGENSYKIVPTTSSCLSDVLEVDFNEMSNLFVFHKIQNTILSILNRESEVLLLEFCDFRISENLREIRSFSFKNDPRLNIKIPAGVGYKIKGYGKFLIRYEIEILADDFSARNDLPEFGKDILFVSDNEVEKIPTFLSPRVVCPGEATRSKYLSLL</sequence>
<evidence type="ECO:0000313" key="1">
    <source>
        <dbReference type="EMBL" id="RDB36675.1"/>
    </source>
</evidence>